<evidence type="ECO:0000313" key="2">
    <source>
        <dbReference type="Proteomes" id="UP001196413"/>
    </source>
</evidence>
<comment type="caution">
    <text evidence="1">The sequence shown here is derived from an EMBL/GenBank/DDBJ whole genome shotgun (WGS) entry which is preliminary data.</text>
</comment>
<dbReference type="AlphaFoldDB" id="A0AAD5QU24"/>
<proteinExistence type="predicted"/>
<dbReference type="Proteomes" id="UP001196413">
    <property type="component" value="Unassembled WGS sequence"/>
</dbReference>
<organism evidence="1 2">
    <name type="scientific">Parelaphostrongylus tenuis</name>
    <name type="common">Meningeal worm</name>
    <dbReference type="NCBI Taxonomy" id="148309"/>
    <lineage>
        <taxon>Eukaryota</taxon>
        <taxon>Metazoa</taxon>
        <taxon>Ecdysozoa</taxon>
        <taxon>Nematoda</taxon>
        <taxon>Chromadorea</taxon>
        <taxon>Rhabditida</taxon>
        <taxon>Rhabditina</taxon>
        <taxon>Rhabditomorpha</taxon>
        <taxon>Strongyloidea</taxon>
        <taxon>Metastrongylidae</taxon>
        <taxon>Parelaphostrongylus</taxon>
    </lineage>
</organism>
<dbReference type="EMBL" id="JAHQIW010004285">
    <property type="protein sequence ID" value="KAJ1361885.1"/>
    <property type="molecule type" value="Genomic_DNA"/>
</dbReference>
<gene>
    <name evidence="1" type="ORF">KIN20_021252</name>
</gene>
<evidence type="ECO:0000313" key="1">
    <source>
        <dbReference type="EMBL" id="KAJ1361885.1"/>
    </source>
</evidence>
<name>A0AAD5QU24_PARTN</name>
<protein>
    <submittedName>
        <fullName evidence="1">Uncharacterized protein</fullName>
    </submittedName>
</protein>
<accession>A0AAD5QU24</accession>
<keyword evidence="2" id="KW-1185">Reference proteome</keyword>
<reference evidence="1" key="1">
    <citation type="submission" date="2021-06" db="EMBL/GenBank/DDBJ databases">
        <title>Parelaphostrongylus tenuis whole genome reference sequence.</title>
        <authorList>
            <person name="Garwood T.J."/>
            <person name="Larsen P.A."/>
            <person name="Fountain-Jones N.M."/>
            <person name="Garbe J.R."/>
            <person name="Macchietto M.G."/>
            <person name="Kania S.A."/>
            <person name="Gerhold R.W."/>
            <person name="Richards J.E."/>
            <person name="Wolf T.M."/>
        </authorList>
    </citation>
    <scope>NUCLEOTIDE SEQUENCE</scope>
    <source>
        <strain evidence="1">MNPRO001-30</strain>
        <tissue evidence="1">Meninges</tissue>
    </source>
</reference>
<sequence length="76" mass="8607">MQQCVLVRKLLMKCVTRISNIIMMPRSRLAKGEESDMSRKLGPARNMYKLESLDGLVGEAKKANLSEDKQVPRDSL</sequence>